<keyword evidence="7" id="KW-1185">Reference proteome</keyword>
<proteinExistence type="inferred from homology"/>
<feature type="signal peptide" evidence="4">
    <location>
        <begin position="1"/>
        <end position="25"/>
    </location>
</feature>
<dbReference type="Pfam" id="PF00933">
    <property type="entry name" value="Glyco_hydro_3"/>
    <property type="match status" value="1"/>
</dbReference>
<dbReference type="InterPro" id="IPR013783">
    <property type="entry name" value="Ig-like_fold"/>
</dbReference>
<keyword evidence="2 6" id="KW-0378">Hydrolase</keyword>
<dbReference type="PANTHER" id="PTHR42715">
    <property type="entry name" value="BETA-GLUCOSIDASE"/>
    <property type="match status" value="1"/>
</dbReference>
<dbReference type="Gene3D" id="3.20.20.300">
    <property type="entry name" value="Glycoside hydrolase, family 3, N-terminal domain"/>
    <property type="match status" value="1"/>
</dbReference>
<evidence type="ECO:0000313" key="6">
    <source>
        <dbReference type="EMBL" id="MEQ2443938.1"/>
    </source>
</evidence>
<evidence type="ECO:0000259" key="5">
    <source>
        <dbReference type="SMART" id="SM01217"/>
    </source>
</evidence>
<dbReference type="EMBL" id="JBBMFK010000016">
    <property type="protein sequence ID" value="MEQ2443938.1"/>
    <property type="molecule type" value="Genomic_DNA"/>
</dbReference>
<dbReference type="Gene3D" id="2.60.40.10">
    <property type="entry name" value="Immunoglobulins"/>
    <property type="match status" value="1"/>
</dbReference>
<dbReference type="GO" id="GO:0016787">
    <property type="term" value="F:hydrolase activity"/>
    <property type="evidence" value="ECO:0007669"/>
    <property type="project" value="UniProtKB-KW"/>
</dbReference>
<dbReference type="Pfam" id="PF01915">
    <property type="entry name" value="Glyco_hydro_3_C"/>
    <property type="match status" value="1"/>
</dbReference>
<comment type="similarity">
    <text evidence="1">Belongs to the glycosyl hydrolase 3 family.</text>
</comment>
<dbReference type="Gene3D" id="3.40.50.1700">
    <property type="entry name" value="Glycoside hydrolase family 3 C-terminal domain"/>
    <property type="match status" value="1"/>
</dbReference>
<dbReference type="SUPFAM" id="SSF51445">
    <property type="entry name" value="(Trans)glycosidases"/>
    <property type="match status" value="1"/>
</dbReference>
<dbReference type="InterPro" id="IPR036881">
    <property type="entry name" value="Glyco_hydro_3_C_sf"/>
</dbReference>
<name>A0ABV1ED49_9FIRM</name>
<protein>
    <submittedName>
        <fullName evidence="6">Glycoside hydrolase family 3 C-terminal domain-containing protein</fullName>
    </submittedName>
</protein>
<evidence type="ECO:0000256" key="1">
    <source>
        <dbReference type="ARBA" id="ARBA00005336"/>
    </source>
</evidence>
<evidence type="ECO:0000256" key="2">
    <source>
        <dbReference type="ARBA" id="ARBA00022801"/>
    </source>
</evidence>
<dbReference type="SMART" id="SM01217">
    <property type="entry name" value="Fn3_like"/>
    <property type="match status" value="1"/>
</dbReference>
<evidence type="ECO:0000313" key="7">
    <source>
        <dbReference type="Proteomes" id="UP001464378"/>
    </source>
</evidence>
<dbReference type="InterPro" id="IPR050288">
    <property type="entry name" value="Cellulose_deg_GH3"/>
</dbReference>
<feature type="compositionally biased region" description="Low complexity" evidence="3">
    <location>
        <begin position="30"/>
        <end position="49"/>
    </location>
</feature>
<evidence type="ECO:0000256" key="3">
    <source>
        <dbReference type="SAM" id="MobiDB-lite"/>
    </source>
</evidence>
<feature type="region of interest" description="Disordered" evidence="3">
    <location>
        <begin position="30"/>
        <end position="50"/>
    </location>
</feature>
<dbReference type="InterPro" id="IPR017853">
    <property type="entry name" value="GH"/>
</dbReference>
<dbReference type="RefSeq" id="WP_349231970.1">
    <property type="nucleotide sequence ID" value="NZ_JBBMFK010000016.1"/>
</dbReference>
<sequence>MKLTKRHGKRVAALLLSAAMTVGLAACDGTAAPSASAPGTTPSATPAGGEQTATDLIQETLVEATGTQTGNLAAQGKYYTDFSTIDEARELGEQLNIEVGSEGFVLLKNQDNTLPLSDTERNITLFGYRSSRLQTVGGGSGAGDGFGHEWTLQESMEEAGLNVNEKLLNYYSGVDNPDALELDPDTYAASIEGTFDFYGDAVLWTISRTGSEGRDLLTAEVPGHSDPTEHYLELDDNEKKVYEYLKELKQEGRIQKFIVIVNSANAFELGDMQDDSDVDAIIWVGHPGNAGIAALGKILTGEVNPSGHLVDIFARDFTQDPTWSNFGSNVQNGLDNYVYYDDNGTLTDSGYRSVEYREGIYIGYRWYETVAADMEAQSEGSGESWYQENVVYPFGYGLSYTTFDWELTGVAETAVIDAPNRTVTMQVKVTNTGDVAGKDVVQVYASQPYYEGSIEKAARVLMGFAKTDLLQPGESQVVQVQFVAQDMASYDYNDKNGNGFKGYELEAGDYIISINRNSHEVVDSVVRTVESNGDDFHTGILCETDLTSGNAIGNVYSGGETVNGKNVERYKSTNEALEANEISREGGLELPTPSTQEDRNITAEKKAFYDAEETYLAYQDQETDPWYVAATPETWTQSNAETETVTLTIEGNATNPTPRTTTQIQRADGSRAEILLSDMSGISYTEPQVDENGNVILGTDEGSQKWDEFMNQLTWSEMASIVTQGYYLSPALPAIDKVEGVDGDGPSQVKAGFYNRTTPGGTLWACGCVVAATFNTELAAAIGNMCGNEALFLNLGGWYGPGLEIHRSPFGGRNFEYYSEDGVLAGKISAALIGGVQAKGVRTYMKHMFLNNQETNRNTLGGVFTWCNEQAIREIYVKPYEYAVKYGHSTGSMSGMNRVGDAMCYTNYATMTALMRDEWGYQGANVTDTLFNSEYHTFDAMVRAGQDIPLGVRPGGYAEPLSGTWDPTANDGRGGVLIKADAEAETDTVLSPTQYYAVRMCAQHILYSAANNLDIHNQMHAFEFTDLAVEFSAESGEADVSHSDATAEAIAVTYSTESPLPEGLTLTPDGMLTGEVAAGTPAFTIQVDVRADYYLYFTYNVTVTVV</sequence>
<organism evidence="6 7">
    <name type="scientific">Pseudoflavonifractor intestinihominis</name>
    <dbReference type="NCBI Taxonomy" id="3133171"/>
    <lineage>
        <taxon>Bacteria</taxon>
        <taxon>Bacillati</taxon>
        <taxon>Bacillota</taxon>
        <taxon>Clostridia</taxon>
        <taxon>Eubacteriales</taxon>
        <taxon>Oscillospiraceae</taxon>
        <taxon>Pseudoflavonifractor</taxon>
    </lineage>
</organism>
<dbReference type="Pfam" id="PF14310">
    <property type="entry name" value="Fn3-like"/>
    <property type="match status" value="1"/>
</dbReference>
<dbReference type="InterPro" id="IPR026891">
    <property type="entry name" value="Fn3-like"/>
</dbReference>
<reference evidence="6 7" key="1">
    <citation type="submission" date="2024-03" db="EMBL/GenBank/DDBJ databases">
        <title>Human intestinal bacterial collection.</title>
        <authorList>
            <person name="Pauvert C."/>
            <person name="Hitch T.C.A."/>
            <person name="Clavel T."/>
        </authorList>
    </citation>
    <scope>NUCLEOTIDE SEQUENCE [LARGE SCALE GENOMIC DNA]</scope>
    <source>
        <strain evidence="6 7">CLA-AP-H29</strain>
    </source>
</reference>
<feature type="chain" id="PRO_5046160574" evidence="4">
    <location>
        <begin position="26"/>
        <end position="1106"/>
    </location>
</feature>
<gene>
    <name evidence="6" type="ORF">WMO64_10735</name>
</gene>
<keyword evidence="4" id="KW-0732">Signal</keyword>
<dbReference type="PRINTS" id="PR00133">
    <property type="entry name" value="GLHYDRLASE3"/>
</dbReference>
<dbReference type="InterPro" id="IPR001764">
    <property type="entry name" value="Glyco_hydro_3_N"/>
</dbReference>
<accession>A0ABV1ED49</accession>
<dbReference type="SUPFAM" id="SSF52279">
    <property type="entry name" value="Beta-D-glucan exohydrolase, C-terminal domain"/>
    <property type="match status" value="1"/>
</dbReference>
<dbReference type="InterPro" id="IPR036962">
    <property type="entry name" value="Glyco_hydro_3_N_sf"/>
</dbReference>
<dbReference type="PANTHER" id="PTHR42715:SF10">
    <property type="entry name" value="BETA-GLUCOSIDASE"/>
    <property type="match status" value="1"/>
</dbReference>
<feature type="domain" description="Fibronectin type III-like" evidence="5">
    <location>
        <begin position="439"/>
        <end position="518"/>
    </location>
</feature>
<evidence type="ECO:0000256" key="4">
    <source>
        <dbReference type="SAM" id="SignalP"/>
    </source>
</evidence>
<comment type="caution">
    <text evidence="6">The sequence shown here is derived from an EMBL/GenBank/DDBJ whole genome shotgun (WGS) entry which is preliminary data.</text>
</comment>
<dbReference type="Proteomes" id="UP001464378">
    <property type="component" value="Unassembled WGS sequence"/>
</dbReference>
<dbReference type="PROSITE" id="PS51257">
    <property type="entry name" value="PROKAR_LIPOPROTEIN"/>
    <property type="match status" value="1"/>
</dbReference>
<dbReference type="InterPro" id="IPR002772">
    <property type="entry name" value="Glyco_hydro_3_C"/>
</dbReference>